<feature type="domain" description="CinA C-terminal" evidence="1">
    <location>
        <begin position="1"/>
        <end position="72"/>
    </location>
</feature>
<dbReference type="InterPro" id="IPR008136">
    <property type="entry name" value="CinA_C"/>
</dbReference>
<dbReference type="SUPFAM" id="SSF142433">
    <property type="entry name" value="CinA-like"/>
    <property type="match status" value="1"/>
</dbReference>
<accession>A0A645J6N4</accession>
<gene>
    <name evidence="2" type="ORF">SDC9_206063</name>
</gene>
<protein>
    <recommendedName>
        <fullName evidence="1">CinA C-terminal domain-containing protein</fullName>
    </recommendedName>
</protein>
<name>A0A645J6N4_9ZZZZ</name>
<organism evidence="2">
    <name type="scientific">bioreactor metagenome</name>
    <dbReference type="NCBI Taxonomy" id="1076179"/>
    <lineage>
        <taxon>unclassified sequences</taxon>
        <taxon>metagenomes</taxon>
        <taxon>ecological metagenomes</taxon>
    </lineage>
</organism>
<evidence type="ECO:0000313" key="2">
    <source>
        <dbReference type="EMBL" id="MPN58359.1"/>
    </source>
</evidence>
<evidence type="ECO:0000259" key="1">
    <source>
        <dbReference type="Pfam" id="PF02464"/>
    </source>
</evidence>
<dbReference type="AlphaFoldDB" id="A0A645J6N4"/>
<reference evidence="2" key="1">
    <citation type="submission" date="2019-08" db="EMBL/GenBank/DDBJ databases">
        <authorList>
            <person name="Kucharzyk K."/>
            <person name="Murdoch R.W."/>
            <person name="Higgins S."/>
            <person name="Loffler F."/>
        </authorList>
    </citation>
    <scope>NUCLEOTIDE SEQUENCE</scope>
</reference>
<dbReference type="Pfam" id="PF02464">
    <property type="entry name" value="CinA"/>
    <property type="match status" value="1"/>
</dbReference>
<dbReference type="EMBL" id="VSSQ01130956">
    <property type="protein sequence ID" value="MPN58359.1"/>
    <property type="molecule type" value="Genomic_DNA"/>
</dbReference>
<sequence length="80" mass="8522">MAEGIKRIMGTDYSIATSGIAGPSGGTEAKPVGTICIAIAGPDFIETYVKVFNGDRVRNVQRFSAEALNLFRLKLGIQSM</sequence>
<dbReference type="Gene3D" id="3.90.950.20">
    <property type="entry name" value="CinA-like"/>
    <property type="match status" value="1"/>
</dbReference>
<proteinExistence type="predicted"/>
<dbReference type="InterPro" id="IPR036653">
    <property type="entry name" value="CinA-like_C"/>
</dbReference>
<comment type="caution">
    <text evidence="2">The sequence shown here is derived from an EMBL/GenBank/DDBJ whole genome shotgun (WGS) entry which is preliminary data.</text>
</comment>